<dbReference type="InterPro" id="IPR004365">
    <property type="entry name" value="NA-bd_OB_tRNA"/>
</dbReference>
<evidence type="ECO:0000256" key="7">
    <source>
        <dbReference type="ARBA" id="ARBA00022917"/>
    </source>
</evidence>
<dbReference type="Gene3D" id="2.40.50.140">
    <property type="entry name" value="Nucleic acid-binding proteins"/>
    <property type="match status" value="1"/>
</dbReference>
<comment type="caution">
    <text evidence="9">Lacks conserved residue(s) required for the propagation of feature annotation.</text>
</comment>
<keyword evidence="9" id="KW-0479">Metal-binding</keyword>
<dbReference type="GO" id="GO:0005524">
    <property type="term" value="F:ATP binding"/>
    <property type="evidence" value="ECO:0007669"/>
    <property type="project" value="UniProtKB-UniRule"/>
</dbReference>
<comment type="similarity">
    <text evidence="2 9">Belongs to the class-II aminoacyl-tRNA synthetase family. Type 2 subfamily.</text>
</comment>
<dbReference type="GO" id="GO:0006422">
    <property type="term" value="P:aspartyl-tRNA aminoacylation"/>
    <property type="evidence" value="ECO:0007669"/>
    <property type="project" value="UniProtKB-UniRule"/>
</dbReference>
<feature type="binding site" evidence="9">
    <location>
        <position position="374"/>
    </location>
    <ligand>
        <name>Mg(2+)</name>
        <dbReference type="ChEBI" id="CHEBI:18420"/>
        <label>3</label>
    </ligand>
</feature>
<dbReference type="CDD" id="cd00776">
    <property type="entry name" value="AsxRS_core"/>
    <property type="match status" value="1"/>
</dbReference>
<proteinExistence type="inferred from homology"/>
<dbReference type="Gene3D" id="3.30.930.10">
    <property type="entry name" value="Bira Bifunctional Protein, Domain 2"/>
    <property type="match status" value="1"/>
</dbReference>
<dbReference type="NCBIfam" id="TIGR00458">
    <property type="entry name" value="aspS_nondisc"/>
    <property type="match status" value="1"/>
</dbReference>
<evidence type="ECO:0000256" key="2">
    <source>
        <dbReference type="ARBA" id="ARBA00005312"/>
    </source>
</evidence>
<evidence type="ECO:0000256" key="4">
    <source>
        <dbReference type="ARBA" id="ARBA00022598"/>
    </source>
</evidence>
<evidence type="ECO:0000256" key="3">
    <source>
        <dbReference type="ARBA" id="ARBA00022490"/>
    </source>
</evidence>
<keyword evidence="4 9" id="KW-0436">Ligase</keyword>
<dbReference type="Pfam" id="PF00152">
    <property type="entry name" value="tRNA-synt_2"/>
    <property type="match status" value="1"/>
</dbReference>
<sequence length="451" mass="51658">MVTQINTRQVTFDENMIGTELGDWRRTTYSDQLDPSMDGKQVTVMGWISSVRDHGNLVFILLNDKQGQMQITAKAGVCPDDIKETLVKLKEQSTIAVKGTVKPSPKAPKGVEIAPTELRVFSQVEKIAPFTWQTKTVPNIDTRLELRAVDLRRNILQHVFKMRSLVLKSIRDYLYEKQFLEVNTPKMIATATEGGAALFPIFYYNKEAFLAQSPQLYKEQLTLSFEKVFEIAPIFRAEASRTNRHLSEAISIDLEEAFSDYNDIMGHIENIIKRSITTVKEYCEKTKSTDYKIPEIPDKIPQYTYTELVEKMQNAGAKTKWGDDLYPSQLKKINLTGFYFIKDWPLAPKPFYVKAKSDNDKTSESFDLMFGDLELSSGSTRIEKRNELEERMKNKGFKLDAFDYHLRVFDYGVPPHAGCGIGLERLMMALTGTENIRDATFYPRDVDRLTP</sequence>
<feature type="binding site" evidence="9">
    <location>
        <position position="236"/>
    </location>
    <ligand>
        <name>L-aspartate</name>
        <dbReference type="ChEBI" id="CHEBI:29991"/>
    </ligand>
</feature>
<feature type="binding site" evidence="9">
    <location>
        <begin position="422"/>
        <end position="425"/>
    </location>
    <ligand>
        <name>ATP</name>
        <dbReference type="ChEBI" id="CHEBI:30616"/>
    </ligand>
</feature>
<dbReference type="GO" id="GO:0000287">
    <property type="term" value="F:magnesium ion binding"/>
    <property type="evidence" value="ECO:0007669"/>
    <property type="project" value="UniProtKB-UniRule"/>
</dbReference>
<feature type="binding site" evidence="9">
    <location>
        <begin position="244"/>
        <end position="246"/>
    </location>
    <ligand>
        <name>ATP</name>
        <dbReference type="ChEBI" id="CHEBI:30616"/>
    </ligand>
</feature>
<comment type="function">
    <text evidence="9">Aspartyl-tRNA synthetase with relaxed tRNA specificity since it is able to aspartylate not only its cognate tRNA(Asp) but also tRNA(Asn). Reaction proceeds in two steps: L-aspartate is first activated by ATP to form Asp-AMP and then transferred to the acceptor end of tRNA(Asp/Asn).</text>
</comment>
<dbReference type="Pfam" id="PF01336">
    <property type="entry name" value="tRNA_anti-codon"/>
    <property type="match status" value="1"/>
</dbReference>
<name>A0A2H1EIB9_9ARCH</name>
<evidence type="ECO:0000259" key="10">
    <source>
        <dbReference type="PROSITE" id="PS50862"/>
    </source>
</evidence>
<evidence type="ECO:0000256" key="1">
    <source>
        <dbReference type="ARBA" id="ARBA00004496"/>
    </source>
</evidence>
<comment type="catalytic activity">
    <reaction evidence="9">
        <text>tRNA(Asx) + L-aspartate + ATP = L-aspartyl-tRNA(Asx) + AMP + diphosphate</text>
        <dbReference type="Rhea" id="RHEA:18349"/>
        <dbReference type="Rhea" id="RHEA-COMP:9710"/>
        <dbReference type="Rhea" id="RHEA-COMP:9711"/>
        <dbReference type="ChEBI" id="CHEBI:29991"/>
        <dbReference type="ChEBI" id="CHEBI:30616"/>
        <dbReference type="ChEBI" id="CHEBI:33019"/>
        <dbReference type="ChEBI" id="CHEBI:78442"/>
        <dbReference type="ChEBI" id="CHEBI:78516"/>
        <dbReference type="ChEBI" id="CHEBI:456215"/>
        <dbReference type="EC" id="6.1.1.23"/>
    </reaction>
</comment>
<organism evidence="11 12">
    <name type="scientific">Nitrosotalea sinensis</name>
    <dbReference type="NCBI Taxonomy" id="1499975"/>
    <lineage>
        <taxon>Archaea</taxon>
        <taxon>Nitrososphaerota</taxon>
        <taxon>Nitrososphaeria</taxon>
        <taxon>Nitrosotaleales</taxon>
        <taxon>Nitrosotaleaceae</taxon>
        <taxon>Nitrosotalea</taxon>
    </lineage>
</organism>
<feature type="domain" description="Aminoacyl-transfer RNA synthetases class-II family profile" evidence="10">
    <location>
        <begin position="160"/>
        <end position="451"/>
    </location>
</feature>
<dbReference type="PANTHER" id="PTHR43450">
    <property type="entry name" value="ASPARTYL-TRNA SYNTHETASE"/>
    <property type="match status" value="1"/>
</dbReference>
<dbReference type="GO" id="GO:0005829">
    <property type="term" value="C:cytosol"/>
    <property type="evidence" value="ECO:0007669"/>
    <property type="project" value="TreeGrafter"/>
</dbReference>
<accession>A0A2H1EIB9</accession>
<keyword evidence="9" id="KW-0460">Magnesium</keyword>
<dbReference type="AlphaFoldDB" id="A0A2H1EIB9"/>
<dbReference type="GO" id="GO:0017101">
    <property type="term" value="C:aminoacyl-tRNA synthetase multienzyme complex"/>
    <property type="evidence" value="ECO:0007669"/>
    <property type="project" value="TreeGrafter"/>
</dbReference>
<feature type="binding site" evidence="9">
    <location>
        <position position="193"/>
    </location>
    <ligand>
        <name>L-aspartate</name>
        <dbReference type="ChEBI" id="CHEBI:29991"/>
    </ligand>
</feature>
<keyword evidence="12" id="KW-1185">Reference proteome</keyword>
<dbReference type="GO" id="GO:0004815">
    <property type="term" value="F:aspartate-tRNA ligase activity"/>
    <property type="evidence" value="ECO:0007669"/>
    <property type="project" value="UniProtKB-UniRule"/>
</dbReference>
<dbReference type="InterPro" id="IPR002312">
    <property type="entry name" value="Asp/Asn-tRNA-synth_IIb"/>
</dbReference>
<gene>
    <name evidence="9 11" type="primary">aspS</name>
    <name evidence="11" type="ORF">NSIN_30134</name>
</gene>
<dbReference type="Proteomes" id="UP000232412">
    <property type="component" value="Unassembled WGS sequence"/>
</dbReference>
<dbReference type="EMBL" id="FRFC01000004">
    <property type="protein sequence ID" value="SHO46497.1"/>
    <property type="molecule type" value="Genomic_DNA"/>
</dbReference>
<evidence type="ECO:0000256" key="9">
    <source>
        <dbReference type="HAMAP-Rule" id="MF_02075"/>
    </source>
</evidence>
<protein>
    <recommendedName>
        <fullName evidence="9">Aspartate--tRNA(Asp/Asn) ligase</fullName>
        <ecNumber evidence="9">6.1.1.23</ecNumber>
    </recommendedName>
    <alternativeName>
        <fullName evidence="9">Aspartyl-tRNA synthetase</fullName>
        <shortName evidence="9">AspRS</shortName>
    </alternativeName>
    <alternativeName>
        <fullName evidence="9">Non-discriminating aspartyl-tRNA synthetase</fullName>
        <shortName evidence="9">ND-AspRS</shortName>
    </alternativeName>
</protein>
<comment type="cofactor">
    <cofactor evidence="9">
        <name>Mg(2+)</name>
        <dbReference type="ChEBI" id="CHEBI:18420"/>
    </cofactor>
    <text evidence="9">Binds 3 Mg(2+) cations per subunit. The strongest magnesium site (Mg1) is bound to the beta- and gamma-phosphates of ATP and four water molecules complete its coordination sphere.</text>
</comment>
<feature type="binding site" evidence="9">
    <location>
        <position position="377"/>
    </location>
    <ligand>
        <name>Mg(2+)</name>
        <dbReference type="ChEBI" id="CHEBI:18420"/>
        <label>2</label>
    </ligand>
</feature>
<dbReference type="GO" id="GO:0050560">
    <property type="term" value="F:aspartate-tRNA(Asn) ligase activity"/>
    <property type="evidence" value="ECO:0007669"/>
    <property type="project" value="UniProtKB-EC"/>
</dbReference>
<keyword evidence="3 9" id="KW-0963">Cytoplasm</keyword>
<feature type="binding site" evidence="9">
    <location>
        <position position="381"/>
    </location>
    <ligand>
        <name>L-aspartate</name>
        <dbReference type="ChEBI" id="CHEBI:29991"/>
    </ligand>
</feature>
<evidence type="ECO:0000256" key="6">
    <source>
        <dbReference type="ARBA" id="ARBA00022840"/>
    </source>
</evidence>
<evidence type="ECO:0000256" key="8">
    <source>
        <dbReference type="ARBA" id="ARBA00023146"/>
    </source>
</evidence>
<feature type="binding site" evidence="9">
    <location>
        <position position="374"/>
    </location>
    <ligand>
        <name>ATP</name>
        <dbReference type="ChEBI" id="CHEBI:30616"/>
    </ligand>
</feature>
<feature type="site" description="Important for tRNA non-discrimination" evidence="9">
    <location>
        <position position="108"/>
    </location>
</feature>
<evidence type="ECO:0000313" key="11">
    <source>
        <dbReference type="EMBL" id="SHO46497.1"/>
    </source>
</evidence>
<dbReference type="InterPro" id="IPR004364">
    <property type="entry name" value="Aa-tRNA-synt_II"/>
</dbReference>
<comment type="subcellular location">
    <subcellularLocation>
        <location evidence="1 9">Cytoplasm</location>
    </subcellularLocation>
</comment>
<keyword evidence="7 9" id="KW-0648">Protein biosynthesis</keyword>
<dbReference type="EC" id="6.1.1.23" evidence="9"/>
<dbReference type="HAMAP" id="MF_02075">
    <property type="entry name" value="Asp_tRNA_synth_type2"/>
    <property type="match status" value="1"/>
</dbReference>
<dbReference type="GO" id="GO:0003723">
    <property type="term" value="F:RNA binding"/>
    <property type="evidence" value="ECO:0007669"/>
    <property type="project" value="TreeGrafter"/>
</dbReference>
<dbReference type="InterPro" id="IPR006195">
    <property type="entry name" value="aa-tRNA-synth_II"/>
</dbReference>
<comment type="subunit">
    <text evidence="9">Homodimer.</text>
</comment>
<feature type="binding site" evidence="9">
    <location>
        <position position="374"/>
    </location>
    <ligand>
        <name>Mg(2+)</name>
        <dbReference type="ChEBI" id="CHEBI:18420"/>
        <label>2</label>
    </ligand>
</feature>
<dbReference type="InterPro" id="IPR004523">
    <property type="entry name" value="Asp-tRNA_synthase_2"/>
</dbReference>
<dbReference type="InterPro" id="IPR012340">
    <property type="entry name" value="NA-bd_OB-fold"/>
</dbReference>
<feature type="binding site" evidence="9">
    <location>
        <begin position="236"/>
        <end position="238"/>
    </location>
    <ligand>
        <name>ATP</name>
        <dbReference type="ChEBI" id="CHEBI:30616"/>
    </ligand>
</feature>
<feature type="binding site" evidence="9">
    <location>
        <position position="377"/>
    </location>
    <ligand>
        <name>L-aspartate</name>
        <dbReference type="ChEBI" id="CHEBI:29991"/>
    </ligand>
</feature>
<keyword evidence="6 9" id="KW-0067">ATP-binding</keyword>
<keyword evidence="5 9" id="KW-0547">Nucleotide-binding</keyword>
<dbReference type="PROSITE" id="PS50862">
    <property type="entry name" value="AA_TRNA_LIGASE_II"/>
    <property type="match status" value="1"/>
</dbReference>
<dbReference type="NCBIfam" id="NF003483">
    <property type="entry name" value="PRK05159.1"/>
    <property type="match status" value="1"/>
</dbReference>
<dbReference type="SUPFAM" id="SSF55681">
    <property type="entry name" value="Class II aaRS and biotin synthetases"/>
    <property type="match status" value="1"/>
</dbReference>
<dbReference type="InterPro" id="IPR045864">
    <property type="entry name" value="aa-tRNA-synth_II/BPL/LPL"/>
</dbReference>
<evidence type="ECO:0000256" key="5">
    <source>
        <dbReference type="ARBA" id="ARBA00022741"/>
    </source>
</evidence>
<keyword evidence="8 9" id="KW-0030">Aminoacyl-tRNA synthetase</keyword>
<reference evidence="12" key="1">
    <citation type="submission" date="2016-12" db="EMBL/GenBank/DDBJ databases">
        <authorList>
            <person name="Herbold C."/>
        </authorList>
    </citation>
    <scope>NUCLEOTIDE SEQUENCE [LARGE SCALE GENOMIC DNA]</scope>
</reference>
<dbReference type="PANTHER" id="PTHR43450:SF1">
    <property type="entry name" value="ASPARTATE--TRNA LIGASE, CYTOPLASMIC"/>
    <property type="match status" value="1"/>
</dbReference>
<dbReference type="PRINTS" id="PR01042">
    <property type="entry name" value="TRNASYNTHASP"/>
</dbReference>
<dbReference type="FunFam" id="3.30.930.10:FF:000038">
    <property type="entry name" value="Aspartate--tRNA ligase"/>
    <property type="match status" value="1"/>
</dbReference>
<feature type="region of interest" description="Aspartate" evidence="9">
    <location>
        <begin position="215"/>
        <end position="218"/>
    </location>
</feature>
<evidence type="ECO:0000313" key="12">
    <source>
        <dbReference type="Proteomes" id="UP000232412"/>
    </source>
</evidence>
<dbReference type="SUPFAM" id="SSF50249">
    <property type="entry name" value="Nucleic acid-binding proteins"/>
    <property type="match status" value="1"/>
</dbReference>